<dbReference type="AlphaFoldDB" id="A0A9N7U7U4"/>
<sequence>MAPGRVQGRLIPELQVLLLVVALSSPPSAPKWALARGFTHPGGLHRNGCTWTRNWTLWGGALYFEAKGTACSVVAILWEKTEVRIRHGTIGRGFEQVTEWYEDEGTDGQRVTAAVMGIRSRPSREFDPDVVTDLCVISLDKVFNKPVLSCVILGRWRRGSERADAIGLNDSCGLSAHHIPLDVLHALEPTVGSLSCAVNQDMGHGMRRSHMTCHHEIFHSDKRGNKLESRKPPPYGSVPPFYQRRSII</sequence>
<gene>
    <name evidence="2" type="ORF">PLEPLA_LOCUS13914</name>
</gene>
<feature type="chain" id="PRO_5040356972" evidence="1">
    <location>
        <begin position="25"/>
        <end position="248"/>
    </location>
</feature>
<evidence type="ECO:0000256" key="1">
    <source>
        <dbReference type="SAM" id="SignalP"/>
    </source>
</evidence>
<name>A0A9N7U7U4_PLEPL</name>
<keyword evidence="1" id="KW-0732">Signal</keyword>
<proteinExistence type="predicted"/>
<dbReference type="EMBL" id="CADEAL010000849">
    <property type="protein sequence ID" value="CAB1425980.1"/>
    <property type="molecule type" value="Genomic_DNA"/>
</dbReference>
<accession>A0A9N7U7U4</accession>
<dbReference type="Proteomes" id="UP001153269">
    <property type="component" value="Unassembled WGS sequence"/>
</dbReference>
<feature type="signal peptide" evidence="1">
    <location>
        <begin position="1"/>
        <end position="24"/>
    </location>
</feature>
<organism evidence="2 3">
    <name type="scientific">Pleuronectes platessa</name>
    <name type="common">European plaice</name>
    <dbReference type="NCBI Taxonomy" id="8262"/>
    <lineage>
        <taxon>Eukaryota</taxon>
        <taxon>Metazoa</taxon>
        <taxon>Chordata</taxon>
        <taxon>Craniata</taxon>
        <taxon>Vertebrata</taxon>
        <taxon>Euteleostomi</taxon>
        <taxon>Actinopterygii</taxon>
        <taxon>Neopterygii</taxon>
        <taxon>Teleostei</taxon>
        <taxon>Neoteleostei</taxon>
        <taxon>Acanthomorphata</taxon>
        <taxon>Carangaria</taxon>
        <taxon>Pleuronectiformes</taxon>
        <taxon>Pleuronectoidei</taxon>
        <taxon>Pleuronectidae</taxon>
        <taxon>Pleuronectes</taxon>
    </lineage>
</organism>
<reference evidence="2" key="1">
    <citation type="submission" date="2020-03" db="EMBL/GenBank/DDBJ databases">
        <authorList>
            <person name="Weist P."/>
        </authorList>
    </citation>
    <scope>NUCLEOTIDE SEQUENCE</scope>
</reference>
<keyword evidence="3" id="KW-1185">Reference proteome</keyword>
<evidence type="ECO:0000313" key="3">
    <source>
        <dbReference type="Proteomes" id="UP001153269"/>
    </source>
</evidence>
<evidence type="ECO:0000313" key="2">
    <source>
        <dbReference type="EMBL" id="CAB1425980.1"/>
    </source>
</evidence>
<comment type="caution">
    <text evidence="2">The sequence shown here is derived from an EMBL/GenBank/DDBJ whole genome shotgun (WGS) entry which is preliminary data.</text>
</comment>
<protein>
    <submittedName>
        <fullName evidence="2">Uncharacterized protein</fullName>
    </submittedName>
</protein>